<dbReference type="InterPro" id="IPR036138">
    <property type="entry name" value="PBP_dimer_sf"/>
</dbReference>
<dbReference type="SUPFAM" id="SSF56601">
    <property type="entry name" value="beta-lactamase/transpeptidase-like"/>
    <property type="match status" value="1"/>
</dbReference>
<evidence type="ECO:0000256" key="4">
    <source>
        <dbReference type="ARBA" id="ARBA00012448"/>
    </source>
</evidence>
<dbReference type="Pfam" id="PF00905">
    <property type="entry name" value="Transpeptidase"/>
    <property type="match status" value="1"/>
</dbReference>
<dbReference type="GO" id="GO:0009002">
    <property type="term" value="F:serine-type D-Ala-D-Ala carboxypeptidase activity"/>
    <property type="evidence" value="ECO:0007669"/>
    <property type="project" value="UniProtKB-EC"/>
</dbReference>
<dbReference type="InterPro" id="IPR012338">
    <property type="entry name" value="Beta-lactam/transpept-like"/>
</dbReference>
<dbReference type="Gene3D" id="3.40.710.10">
    <property type="entry name" value="DD-peptidase/beta-lactamase superfamily"/>
    <property type="match status" value="1"/>
</dbReference>
<comment type="pathway">
    <text evidence="2">Cell wall biogenesis; peptidoglycan biosynthesis.</text>
</comment>
<organism evidence="10 11">
    <name type="scientific">Peribacillus loiseleuriae</name>
    <dbReference type="NCBI Taxonomy" id="1679170"/>
    <lineage>
        <taxon>Bacteria</taxon>
        <taxon>Bacillati</taxon>
        <taxon>Bacillota</taxon>
        <taxon>Bacilli</taxon>
        <taxon>Bacillales</taxon>
        <taxon>Bacillaceae</taxon>
        <taxon>Peribacillus</taxon>
    </lineage>
</organism>
<evidence type="ECO:0000256" key="5">
    <source>
        <dbReference type="ARBA" id="ARBA00023136"/>
    </source>
</evidence>
<dbReference type="GO" id="GO:0071972">
    <property type="term" value="F:peptidoglycan L,D-transpeptidase activity"/>
    <property type="evidence" value="ECO:0007669"/>
    <property type="project" value="TreeGrafter"/>
</dbReference>
<feature type="domain" description="Penicillin-binding protein dimerisation" evidence="8">
    <location>
        <begin position="145"/>
        <end position="307"/>
    </location>
</feature>
<dbReference type="InterPro" id="IPR001460">
    <property type="entry name" value="PCN-bd_Tpept"/>
</dbReference>
<dbReference type="GO" id="GO:0008658">
    <property type="term" value="F:penicillin binding"/>
    <property type="evidence" value="ECO:0007669"/>
    <property type="project" value="InterPro"/>
</dbReference>
<dbReference type="RefSeq" id="WP_049681066.1">
    <property type="nucleotide sequence ID" value="NZ_LFZW01000001.1"/>
</dbReference>
<keyword evidence="11" id="KW-1185">Reference proteome</keyword>
<evidence type="ECO:0000313" key="10">
    <source>
        <dbReference type="EMBL" id="KMY49724.1"/>
    </source>
</evidence>
<gene>
    <name evidence="10" type="ORF">AC625_09395</name>
</gene>
<dbReference type="Gene3D" id="3.10.450.100">
    <property type="entry name" value="NTF2-like, domain 1"/>
    <property type="match status" value="1"/>
</dbReference>
<dbReference type="PATRIC" id="fig|1679170.3.peg.2076"/>
<feature type="domain" description="Penicillin-binding protein transpeptidase" evidence="7">
    <location>
        <begin position="345"/>
        <end position="658"/>
    </location>
</feature>
<dbReference type="Pfam" id="PF03717">
    <property type="entry name" value="PBP_dimer"/>
    <property type="match status" value="1"/>
</dbReference>
<dbReference type="GO" id="GO:0009252">
    <property type="term" value="P:peptidoglycan biosynthetic process"/>
    <property type="evidence" value="ECO:0007669"/>
    <property type="project" value="UniProtKB-UniPathway"/>
</dbReference>
<dbReference type="Pfam" id="PF05223">
    <property type="entry name" value="MecA_N"/>
    <property type="match status" value="1"/>
</dbReference>
<dbReference type="SUPFAM" id="SSF54427">
    <property type="entry name" value="NTF2-like"/>
    <property type="match status" value="1"/>
</dbReference>
<dbReference type="AlphaFoldDB" id="A0A0K9GSQ9"/>
<sequence>MKKNKLFMMMILCFLFISGCSKESKQEEIFEGFSEMLTKQDYGKLYALLSKESKEYITEEDFVTRYTNIYSGIQAIDINLEKEIDNEDNVIPFSIGMETVAGKVNISDYQLKLVKEEKEWKIQWDESLIFPNMKKGDKVKVDIDKAIRGSILDRDGNPLAKDGVIKTVGINPEVFDQSNQEEKIKEMATILDISEENIMKKLDDNTKPNYFVPIVDILSDDEKLRKLQDRGDDGIFVNSKDSRGYMNHEAFGRLLGYVGSITAEEMEKNKEKGYSTTSLIGKAGLEQVYEDTLRGIDGAEIYIERDEEKVETIAKHEPQKGQDIKLSIDSDLQAKIYDEMNGGKGSATAVNPKTGEILALVSSPSYNSNRYTTYVTREEQQKREESDFADQVNRFSKLYSPGSVFKLITAATGLEKGTIDPEKQISINGRSWKKDSSWGNYSITRVNDQSSVNLKGAVKYSDNIYFAMSALDLGNDDFIAGAKKFGIGEELEIGYPLGNSQISNDGSIGRDILLADSGYGQGEVMVTSLNMALAYSALSNDGNIMVPSLIQTEDQEVEIWKESAISPEHLSTLQSAFTAVIHEEGGTATASKISGVQLAGKTGTAEIKVSQDDEDGSEDGWFIVTDLDSSKISLAIVLEDVKKKGGSRAAIPIGKNTLSDYLQKIKIISVGD</sequence>
<protein>
    <recommendedName>
        <fullName evidence="4">serine-type D-Ala-D-Ala carboxypeptidase</fullName>
        <ecNumber evidence="4">3.4.16.4</ecNumber>
    </recommendedName>
</protein>
<dbReference type="Gene3D" id="3.30.1390.30">
    <property type="entry name" value="Penicillin-binding protein 2a, domain 3"/>
    <property type="match status" value="1"/>
</dbReference>
<feature type="domain" description="NTF2-like N-terminal transpeptidase" evidence="9">
    <location>
        <begin position="27"/>
        <end position="137"/>
    </location>
</feature>
<dbReference type="EC" id="3.4.16.4" evidence="4"/>
<comment type="similarity">
    <text evidence="3">Belongs to the transpeptidase family.</text>
</comment>
<dbReference type="PANTHER" id="PTHR30627">
    <property type="entry name" value="PEPTIDOGLYCAN D,D-TRANSPEPTIDASE"/>
    <property type="match status" value="1"/>
</dbReference>
<dbReference type="GO" id="GO:0071555">
    <property type="term" value="P:cell wall organization"/>
    <property type="evidence" value="ECO:0007669"/>
    <property type="project" value="TreeGrafter"/>
</dbReference>
<dbReference type="Proteomes" id="UP000037146">
    <property type="component" value="Unassembled WGS sequence"/>
</dbReference>
<evidence type="ECO:0000259" key="7">
    <source>
        <dbReference type="Pfam" id="PF00905"/>
    </source>
</evidence>
<dbReference type="SUPFAM" id="SSF56519">
    <property type="entry name" value="Penicillin binding protein dimerisation domain"/>
    <property type="match status" value="1"/>
</dbReference>
<proteinExistence type="inferred from homology"/>
<dbReference type="InterPro" id="IPR005311">
    <property type="entry name" value="PBP_dimer"/>
</dbReference>
<comment type="caution">
    <text evidence="10">The sequence shown here is derived from an EMBL/GenBank/DDBJ whole genome shotgun (WGS) entry which is preliminary data.</text>
</comment>
<evidence type="ECO:0000259" key="8">
    <source>
        <dbReference type="Pfam" id="PF03717"/>
    </source>
</evidence>
<dbReference type="InterPro" id="IPR007887">
    <property type="entry name" value="MecA_N"/>
</dbReference>
<dbReference type="Gene3D" id="3.90.1310.10">
    <property type="entry name" value="Penicillin-binding protein 2a (Domain 2)"/>
    <property type="match status" value="1"/>
</dbReference>
<dbReference type="PANTHER" id="PTHR30627:SF25">
    <property type="entry name" value="PENICILLIN-BINDING PROTEIN 3"/>
    <property type="match status" value="1"/>
</dbReference>
<dbReference type="STRING" id="1679170.AC625_09395"/>
<reference evidence="11" key="1">
    <citation type="submission" date="2015-07" db="EMBL/GenBank/DDBJ databases">
        <title>Genome sequencing project for genomic taxonomy and phylogenomics of Bacillus-like bacteria.</title>
        <authorList>
            <person name="Liu B."/>
            <person name="Wang J."/>
            <person name="Zhu Y."/>
            <person name="Liu G."/>
            <person name="Chen Q."/>
            <person name="Chen Z."/>
            <person name="Lan J."/>
            <person name="Che J."/>
            <person name="Ge C."/>
            <person name="Shi H."/>
            <person name="Pan Z."/>
            <person name="Liu X."/>
        </authorList>
    </citation>
    <scope>NUCLEOTIDE SEQUENCE [LARGE SCALE GENOMIC DNA]</scope>
    <source>
        <strain evidence="11">FJAT-27997</strain>
    </source>
</reference>
<dbReference type="PROSITE" id="PS51257">
    <property type="entry name" value="PROKAR_LIPOPROTEIN"/>
    <property type="match status" value="1"/>
</dbReference>
<comment type="catalytic activity">
    <reaction evidence="6">
        <text>Preferential cleavage: (Ac)2-L-Lys-D-Ala-|-D-Ala. Also transpeptidation of peptidyl-alanyl moieties that are N-acyl substituents of D-alanine.</text>
        <dbReference type="EC" id="3.4.16.4"/>
    </reaction>
</comment>
<comment type="subcellular location">
    <subcellularLocation>
        <location evidence="1">Membrane</location>
    </subcellularLocation>
</comment>
<dbReference type="InterPro" id="IPR032710">
    <property type="entry name" value="NTF2-like_dom_sf"/>
</dbReference>
<evidence type="ECO:0000259" key="9">
    <source>
        <dbReference type="Pfam" id="PF05223"/>
    </source>
</evidence>
<evidence type="ECO:0000256" key="3">
    <source>
        <dbReference type="ARBA" id="ARBA00007171"/>
    </source>
</evidence>
<evidence type="ECO:0000256" key="2">
    <source>
        <dbReference type="ARBA" id="ARBA00004752"/>
    </source>
</evidence>
<evidence type="ECO:0000313" key="11">
    <source>
        <dbReference type="Proteomes" id="UP000037146"/>
    </source>
</evidence>
<keyword evidence="5" id="KW-0472">Membrane</keyword>
<dbReference type="OrthoDB" id="9766847at2"/>
<accession>A0A0K9GSQ9</accession>
<dbReference type="UniPathway" id="UPA00219"/>
<name>A0A0K9GSQ9_9BACI</name>
<evidence type="ECO:0000256" key="1">
    <source>
        <dbReference type="ARBA" id="ARBA00004370"/>
    </source>
</evidence>
<dbReference type="EMBL" id="LFZW01000001">
    <property type="protein sequence ID" value="KMY49724.1"/>
    <property type="molecule type" value="Genomic_DNA"/>
</dbReference>
<dbReference type="GO" id="GO:0046677">
    <property type="term" value="P:response to antibiotic"/>
    <property type="evidence" value="ECO:0007669"/>
    <property type="project" value="InterPro"/>
</dbReference>
<evidence type="ECO:0000256" key="6">
    <source>
        <dbReference type="ARBA" id="ARBA00034000"/>
    </source>
</evidence>
<dbReference type="InterPro" id="IPR050515">
    <property type="entry name" value="Beta-lactam/transpept"/>
</dbReference>
<dbReference type="GO" id="GO:0005886">
    <property type="term" value="C:plasma membrane"/>
    <property type="evidence" value="ECO:0007669"/>
    <property type="project" value="TreeGrafter"/>
</dbReference>